<feature type="transmembrane region" description="Helical" evidence="2">
    <location>
        <begin position="244"/>
        <end position="265"/>
    </location>
</feature>
<proteinExistence type="predicted"/>
<dbReference type="KEGG" id="snq:CP978_12425"/>
<evidence type="ECO:0000256" key="2">
    <source>
        <dbReference type="SAM" id="Phobius"/>
    </source>
</evidence>
<evidence type="ECO:0000313" key="4">
    <source>
        <dbReference type="EMBL" id="QEV39263.1"/>
    </source>
</evidence>
<keyword evidence="5" id="KW-1185">Reference proteome</keyword>
<reference evidence="5" key="1">
    <citation type="submission" date="2014-09" db="EMBL/GenBank/DDBJ databases">
        <title>Sequence of the Streptomyces nodosus genome.</title>
        <authorList>
            <person name="Sweeney P."/>
            <person name="Stephens N."/>
            <person name="Murphy C."/>
            <person name="Caffrey P."/>
        </authorList>
    </citation>
    <scope>NUCLEOTIDE SEQUENCE [LARGE SCALE GENOMIC DNA]</scope>
    <source>
        <strain evidence="5">ATCC 14899</strain>
    </source>
</reference>
<keyword evidence="2" id="KW-0472">Membrane</keyword>
<evidence type="ECO:0000313" key="5">
    <source>
        <dbReference type="Proteomes" id="UP000031526"/>
    </source>
</evidence>
<keyword evidence="2" id="KW-0812">Transmembrane</keyword>
<dbReference type="RefSeq" id="WP_043440253.1">
    <property type="nucleotide sequence ID" value="NZ_CP009313.1"/>
</dbReference>
<dbReference type="HOGENOM" id="CLU_640776_0_0_11"/>
<evidence type="ECO:0000313" key="6">
    <source>
        <dbReference type="Proteomes" id="UP000325763"/>
    </source>
</evidence>
<feature type="transmembrane region" description="Helical" evidence="2">
    <location>
        <begin position="64"/>
        <end position="82"/>
    </location>
</feature>
<dbReference type="STRING" id="40318.SNOD_12085"/>
<gene>
    <name evidence="4" type="ORF">CP978_12425</name>
    <name evidence="3" type="ORF">SNOD_12085</name>
</gene>
<keyword evidence="2" id="KW-1133">Transmembrane helix</keyword>
<dbReference type="EMBL" id="CP009313">
    <property type="protein sequence ID" value="AJE40713.1"/>
    <property type="molecule type" value="Genomic_DNA"/>
</dbReference>
<sequence length="449" mass="48177">MTLLTERSEPRTTPAPRPRAPHPLRAEAVRGFAPWAGAAVLLTVCALLAGSSDRWQGDWAETRTRLHSALLIAAPLAAAAGCRQGGRERRRRTEELWGTAVRSPLARFLASALPVAFWVLAGYVLAAALALLATWPYAQGDRPRLAPLPADALVVAACALLGQVVGRLAPWRVTAPLVAVAGYLVLGLPAMAHSGGGRQLDPAFPVPIGSDPVRWQPPVMAVWAGGLAAAVVLAYAARRRYTALLPLAAASAAGVLLVQTGDGLWHDDPLRRHQVCDTSTTPQICVNARYEGLLPQVTEALSGITGRLEGVRNLPVRFEDHPGDPRREEAQLPMLEPFGWSVVRGRLTDPRQYAWEAATALTSRDRCTTTDPSVSRVDDAVVNYLAASPAQQYFDDHDAQGDPARRARLKARLTARGRLASMGEEERRAWLSAYFATAGRCGAEGVPAL</sequence>
<feature type="transmembrane region" description="Helical" evidence="2">
    <location>
        <begin position="215"/>
        <end position="237"/>
    </location>
</feature>
<organism evidence="3 5">
    <name type="scientific">Streptomyces nodosus</name>
    <dbReference type="NCBI Taxonomy" id="40318"/>
    <lineage>
        <taxon>Bacteria</taxon>
        <taxon>Bacillati</taxon>
        <taxon>Actinomycetota</taxon>
        <taxon>Actinomycetes</taxon>
        <taxon>Kitasatosporales</taxon>
        <taxon>Streptomycetaceae</taxon>
        <taxon>Streptomyces</taxon>
    </lineage>
</organism>
<evidence type="ECO:0000256" key="1">
    <source>
        <dbReference type="SAM" id="MobiDB-lite"/>
    </source>
</evidence>
<reference evidence="4 6" key="3">
    <citation type="submission" date="2017-09" db="EMBL/GenBank/DDBJ databases">
        <title>Streptomyces genome completion.</title>
        <authorList>
            <person name="Lee N."/>
            <person name="Cho B.-K."/>
        </authorList>
    </citation>
    <scope>NUCLEOTIDE SEQUENCE [LARGE SCALE GENOMIC DNA]</scope>
    <source>
        <strain evidence="4 6">ATCC 14899</strain>
    </source>
</reference>
<dbReference type="AlphaFoldDB" id="A0A0B5DAU6"/>
<protein>
    <submittedName>
        <fullName evidence="3">Uncharacterized protein</fullName>
    </submittedName>
</protein>
<dbReference type="Proteomes" id="UP000031526">
    <property type="component" value="Chromosome"/>
</dbReference>
<feature type="transmembrane region" description="Helical" evidence="2">
    <location>
        <begin position="177"/>
        <end position="195"/>
    </location>
</feature>
<name>A0A0B5DAU6_9ACTN</name>
<dbReference type="EMBL" id="CP023747">
    <property type="protein sequence ID" value="QEV39263.1"/>
    <property type="molecule type" value="Genomic_DNA"/>
</dbReference>
<dbReference type="OrthoDB" id="4119894at2"/>
<reference evidence="3 5" key="2">
    <citation type="journal article" date="2016" name="Appl. Microbiol. Biotechnol.">
        <title>Exploiting the genome sequence of Streptomyces nodosus for enhanced antibiotic production.</title>
        <authorList>
            <person name="Sweeney P."/>
            <person name="Murphy C.D."/>
            <person name="Caffrey P."/>
        </authorList>
    </citation>
    <scope>NUCLEOTIDE SEQUENCE [LARGE SCALE GENOMIC DNA]</scope>
    <source>
        <strain evidence="3 5">ATCC 14899</strain>
    </source>
</reference>
<accession>A0A0B5DAU6</accession>
<evidence type="ECO:0000313" key="3">
    <source>
        <dbReference type="EMBL" id="AJE40713.1"/>
    </source>
</evidence>
<feature type="transmembrane region" description="Helical" evidence="2">
    <location>
        <begin position="145"/>
        <end position="165"/>
    </location>
</feature>
<feature type="transmembrane region" description="Helical" evidence="2">
    <location>
        <begin position="32"/>
        <end position="52"/>
    </location>
</feature>
<feature type="compositionally biased region" description="Basic and acidic residues" evidence="1">
    <location>
        <begin position="1"/>
        <end position="10"/>
    </location>
</feature>
<feature type="transmembrane region" description="Helical" evidence="2">
    <location>
        <begin position="112"/>
        <end position="133"/>
    </location>
</feature>
<feature type="region of interest" description="Disordered" evidence="1">
    <location>
        <begin position="1"/>
        <end position="23"/>
    </location>
</feature>
<dbReference type="Proteomes" id="UP000325763">
    <property type="component" value="Chromosome"/>
</dbReference>